<feature type="signal peptide" evidence="1">
    <location>
        <begin position="1"/>
        <end position="19"/>
    </location>
</feature>
<evidence type="ECO:0000313" key="2">
    <source>
        <dbReference type="EMBL" id="KAF5609181.1"/>
    </source>
</evidence>
<dbReference type="AlphaFoldDB" id="A0A8H5V3G7"/>
<name>A0A8H5V3G7_9HYPO</name>
<sequence>MYRYFIAVLLGVAAMACDASTSTSSDTYISSLDGLPTGSFLPDPTREICISHILLTSDPTAKLNNPTCTGLLNLDVNKYPFNDHDKLSVPTTREFHSANHAVVQATFKVLGMLHREKEMDEVWWYAITSCADVLMDLRARDVYLRKILPKIEREGIDAWKTTCDYWDL</sequence>
<evidence type="ECO:0000256" key="1">
    <source>
        <dbReference type="SAM" id="SignalP"/>
    </source>
</evidence>
<protein>
    <submittedName>
        <fullName evidence="2">Uncharacterized protein</fullName>
    </submittedName>
</protein>
<reference evidence="2 3" key="1">
    <citation type="submission" date="2020-05" db="EMBL/GenBank/DDBJ databases">
        <title>Identification and distribution of gene clusters putatively required for synthesis of sphingolipid metabolism inhibitors in phylogenetically diverse species of the filamentous fungus Fusarium.</title>
        <authorList>
            <person name="Kim H.-S."/>
            <person name="Busman M."/>
            <person name="Brown D.W."/>
            <person name="Divon H."/>
            <person name="Uhlig S."/>
            <person name="Proctor R.H."/>
        </authorList>
    </citation>
    <scope>NUCLEOTIDE SEQUENCE [LARGE SCALE GENOMIC DNA]</scope>
    <source>
        <strain evidence="2 3">NRRL 25211</strain>
    </source>
</reference>
<comment type="caution">
    <text evidence="2">The sequence shown here is derived from an EMBL/GenBank/DDBJ whole genome shotgun (WGS) entry which is preliminary data.</text>
</comment>
<dbReference type="Proteomes" id="UP000544095">
    <property type="component" value="Unassembled WGS sequence"/>
</dbReference>
<gene>
    <name evidence="2" type="ORF">FPANT_233</name>
</gene>
<dbReference type="PROSITE" id="PS51257">
    <property type="entry name" value="PROKAR_LIPOPROTEIN"/>
    <property type="match status" value="1"/>
</dbReference>
<organism evidence="2 3">
    <name type="scientific">Fusarium pseudoanthophilum</name>
    <dbReference type="NCBI Taxonomy" id="48495"/>
    <lineage>
        <taxon>Eukaryota</taxon>
        <taxon>Fungi</taxon>
        <taxon>Dikarya</taxon>
        <taxon>Ascomycota</taxon>
        <taxon>Pezizomycotina</taxon>
        <taxon>Sordariomycetes</taxon>
        <taxon>Hypocreomycetidae</taxon>
        <taxon>Hypocreales</taxon>
        <taxon>Nectriaceae</taxon>
        <taxon>Fusarium</taxon>
        <taxon>Fusarium fujikuroi species complex</taxon>
    </lineage>
</organism>
<keyword evidence="3" id="KW-1185">Reference proteome</keyword>
<proteinExistence type="predicted"/>
<keyword evidence="1" id="KW-0732">Signal</keyword>
<evidence type="ECO:0000313" key="3">
    <source>
        <dbReference type="Proteomes" id="UP000544095"/>
    </source>
</evidence>
<dbReference type="EMBL" id="JAAOAR010000013">
    <property type="protein sequence ID" value="KAF5609181.1"/>
    <property type="molecule type" value="Genomic_DNA"/>
</dbReference>
<feature type="chain" id="PRO_5034031371" evidence="1">
    <location>
        <begin position="20"/>
        <end position="168"/>
    </location>
</feature>
<accession>A0A8H5V3G7</accession>